<dbReference type="Proteomes" id="UP000028713">
    <property type="component" value="Unassembled WGS sequence"/>
</dbReference>
<gene>
    <name evidence="1" type="ORF">IX39_14180</name>
</gene>
<protein>
    <submittedName>
        <fullName evidence="1">Uncharacterized protein</fullName>
    </submittedName>
</protein>
<dbReference type="EMBL" id="JPRP01000002">
    <property type="protein sequence ID" value="KFE98578.1"/>
    <property type="molecule type" value="Genomic_DNA"/>
</dbReference>
<evidence type="ECO:0000313" key="1">
    <source>
        <dbReference type="EMBL" id="KFE98578.1"/>
    </source>
</evidence>
<dbReference type="STRING" id="236814.IX39_14180"/>
<dbReference type="OrthoDB" id="1274935at2"/>
<organism evidence="1 2">
    <name type="scientific">Chryseobacterium formosense</name>
    <dbReference type="NCBI Taxonomy" id="236814"/>
    <lineage>
        <taxon>Bacteria</taxon>
        <taxon>Pseudomonadati</taxon>
        <taxon>Bacteroidota</taxon>
        <taxon>Flavobacteriia</taxon>
        <taxon>Flavobacteriales</taxon>
        <taxon>Weeksellaceae</taxon>
        <taxon>Chryseobacterium group</taxon>
        <taxon>Chryseobacterium</taxon>
    </lineage>
</organism>
<dbReference type="AlphaFoldDB" id="A0A085Z2B5"/>
<accession>A0A085Z2B5</accession>
<reference evidence="1 2" key="1">
    <citation type="submission" date="2014-07" db="EMBL/GenBank/DDBJ databases">
        <title>Genome of Chryseobacterium formosense LMG 24722.</title>
        <authorList>
            <person name="Pipes S.E."/>
            <person name="Stropko S.J."/>
            <person name="Newman J.D."/>
        </authorList>
    </citation>
    <scope>NUCLEOTIDE SEQUENCE [LARGE SCALE GENOMIC DNA]</scope>
    <source>
        <strain evidence="1 2">LMG 24722</strain>
    </source>
</reference>
<sequence length="225" mass="26717">MEEILTIILQNDITEKTLHKMKKFLLLLVIVFLSSCEKEVHPIIDSDLKSIDQIRQLELYEYDKIGNDKNGDKTIFFSNVKPDYILKGRKDYPLGRLKSYSSKNSEVLKYFDQELKNEFIYYQFRNDSLISRLYIIDNFLKENVQVIKLNKVKKILDSLKINYSSTGSYENLLRNKFNYKTPTTDDVFLINNKYPAIIHATPKLFYIEVFYNKNDNFNSIWSLEN</sequence>
<name>A0A085Z2B5_9FLAO</name>
<evidence type="ECO:0000313" key="2">
    <source>
        <dbReference type="Proteomes" id="UP000028713"/>
    </source>
</evidence>
<dbReference type="RefSeq" id="WP_034677816.1">
    <property type="nucleotide sequence ID" value="NZ_FPAP01000002.1"/>
</dbReference>
<keyword evidence="2" id="KW-1185">Reference proteome</keyword>
<comment type="caution">
    <text evidence="1">The sequence shown here is derived from an EMBL/GenBank/DDBJ whole genome shotgun (WGS) entry which is preliminary data.</text>
</comment>
<proteinExistence type="predicted"/>